<dbReference type="Pfam" id="PF00005">
    <property type="entry name" value="ABC_tran"/>
    <property type="match status" value="1"/>
</dbReference>
<dbReference type="SMART" id="SM00382">
    <property type="entry name" value="AAA"/>
    <property type="match status" value="1"/>
</dbReference>
<keyword evidence="3" id="KW-1003">Cell membrane</keyword>
<dbReference type="CDD" id="cd03230">
    <property type="entry name" value="ABC_DR_subfamily_A"/>
    <property type="match status" value="1"/>
</dbReference>
<keyword evidence="2" id="KW-0813">Transport</keyword>
<reference evidence="9" key="2">
    <citation type="submission" date="2013-11" db="EMBL/GenBank/DDBJ databases">
        <title>Draft genome sequence of Anaerostipes caccae (DSM 14662).</title>
        <authorList>
            <person name="Sudarsanam P."/>
            <person name="Ley R."/>
            <person name="Guruge J."/>
            <person name="Turnbaugh P.J."/>
            <person name="Mahowald M."/>
            <person name="Liep D."/>
            <person name="Gordon J."/>
        </authorList>
    </citation>
    <scope>NUCLEOTIDE SEQUENCE</scope>
    <source>
        <strain evidence="9">DSM 14662</strain>
    </source>
</reference>
<dbReference type="FunFam" id="3.40.50.300:FF:000589">
    <property type="entry name" value="ABC transporter, ATP-binding subunit"/>
    <property type="match status" value="1"/>
</dbReference>
<dbReference type="STRING" id="411490.ANACAC_02104"/>
<dbReference type="SUPFAM" id="SSF52540">
    <property type="entry name" value="P-loop containing nucleoside triphosphate hydrolases"/>
    <property type="match status" value="1"/>
</dbReference>
<evidence type="ECO:0000256" key="1">
    <source>
        <dbReference type="ARBA" id="ARBA00004236"/>
    </source>
</evidence>
<dbReference type="eggNOG" id="COG1131">
    <property type="taxonomic scope" value="Bacteria"/>
</dbReference>
<feature type="domain" description="ABC transporter" evidence="8">
    <location>
        <begin position="15"/>
        <end position="241"/>
    </location>
</feature>
<comment type="caution">
    <text evidence="9">The sequence shown here is derived from an EMBL/GenBank/DDBJ whole genome shotgun (WGS) entry which is preliminary data.</text>
</comment>
<dbReference type="GO" id="GO:0005524">
    <property type="term" value="F:ATP binding"/>
    <property type="evidence" value="ECO:0007669"/>
    <property type="project" value="UniProtKB-KW"/>
</dbReference>
<dbReference type="AlphaFoldDB" id="B0MEV4"/>
<dbReference type="EMBL" id="ABAX03000013">
    <property type="protein sequence ID" value="EDR97492.1"/>
    <property type="molecule type" value="Genomic_DNA"/>
</dbReference>
<evidence type="ECO:0000313" key="10">
    <source>
        <dbReference type="Proteomes" id="UP000004935"/>
    </source>
</evidence>
<evidence type="ECO:0000256" key="2">
    <source>
        <dbReference type="ARBA" id="ARBA00022448"/>
    </source>
</evidence>
<protein>
    <submittedName>
        <fullName evidence="9">ABC transporter, ATP-binding protein</fullName>
    </submittedName>
</protein>
<comment type="subcellular location">
    <subcellularLocation>
        <location evidence="1">Cell membrane</location>
    </subcellularLocation>
</comment>
<keyword evidence="5 9" id="KW-0067">ATP-binding</keyword>
<dbReference type="Gene3D" id="3.40.50.300">
    <property type="entry name" value="P-loop containing nucleotide triphosphate hydrolases"/>
    <property type="match status" value="1"/>
</dbReference>
<evidence type="ECO:0000259" key="8">
    <source>
        <dbReference type="PROSITE" id="PS50893"/>
    </source>
</evidence>
<dbReference type="InterPro" id="IPR003593">
    <property type="entry name" value="AAA+_ATPase"/>
</dbReference>
<keyword evidence="10" id="KW-1185">Reference proteome</keyword>
<evidence type="ECO:0000256" key="7">
    <source>
        <dbReference type="ARBA" id="ARBA00023136"/>
    </source>
</evidence>
<accession>B0MEV4</accession>
<evidence type="ECO:0000256" key="6">
    <source>
        <dbReference type="ARBA" id="ARBA00022967"/>
    </source>
</evidence>
<dbReference type="GO" id="GO:0005886">
    <property type="term" value="C:plasma membrane"/>
    <property type="evidence" value="ECO:0007669"/>
    <property type="project" value="UniProtKB-SubCell"/>
</dbReference>
<evidence type="ECO:0000256" key="3">
    <source>
        <dbReference type="ARBA" id="ARBA00022475"/>
    </source>
</evidence>
<dbReference type="Proteomes" id="UP000004935">
    <property type="component" value="Unassembled WGS sequence"/>
</dbReference>
<evidence type="ECO:0000256" key="5">
    <source>
        <dbReference type="ARBA" id="ARBA00022840"/>
    </source>
</evidence>
<dbReference type="PANTHER" id="PTHR42711">
    <property type="entry name" value="ABC TRANSPORTER ATP-BINDING PROTEIN"/>
    <property type="match status" value="1"/>
</dbReference>
<keyword evidence="4" id="KW-0547">Nucleotide-binding</keyword>
<organism evidence="9 10">
    <name type="scientific">Anaerostipes caccae (strain DSM 14662 / CCUG 47493 / JCM 13470 / NCIMB 13811 / L1-92)</name>
    <dbReference type="NCBI Taxonomy" id="411490"/>
    <lineage>
        <taxon>Bacteria</taxon>
        <taxon>Bacillati</taxon>
        <taxon>Bacillota</taxon>
        <taxon>Clostridia</taxon>
        <taxon>Lachnospirales</taxon>
        <taxon>Lachnospiraceae</taxon>
        <taxon>Anaerostipes</taxon>
    </lineage>
</organism>
<gene>
    <name evidence="9" type="ORF">ANACAC_02104</name>
</gene>
<keyword evidence="7" id="KW-0472">Membrane</keyword>
<dbReference type="PANTHER" id="PTHR42711:SF13">
    <property type="entry name" value="ABC TRANSPORTER, ATP-BINDING PROTEIN"/>
    <property type="match status" value="1"/>
</dbReference>
<dbReference type="InterPro" id="IPR027417">
    <property type="entry name" value="P-loop_NTPase"/>
</dbReference>
<sequence length="290" mass="32641">MHVLRGGIYMNQDCITMEHVGISFQKKMALDDVNIRVSEGEIFGFLGPSGAGKTTTIKLLSAQLRQDCGQISVMGMEPFEDVSRLYQNIGILSDNSGFYEKMSVEENLKIFSEIYRLPKTRIPEVLDQLHLTEDGKKKAEKLSRGMKQRLLFARAILHKPKLLFLDEPTANLDPSTSEDVHDIIKQLNRDGTTVFLTTHDMEEADELCSRVAFLNEGVIKEVGVPEELKIKYAKDRVKILYTDGTVKEIPKDKTAIAEELLSADKEVVTIHSVEPDLKTIFLDLTGRELA</sequence>
<proteinExistence type="predicted"/>
<keyword evidence="6" id="KW-1278">Translocase</keyword>
<dbReference type="InterPro" id="IPR003439">
    <property type="entry name" value="ABC_transporter-like_ATP-bd"/>
</dbReference>
<dbReference type="InterPro" id="IPR050763">
    <property type="entry name" value="ABC_transporter_ATP-binding"/>
</dbReference>
<evidence type="ECO:0000313" key="9">
    <source>
        <dbReference type="EMBL" id="EDR97492.1"/>
    </source>
</evidence>
<evidence type="ECO:0000256" key="4">
    <source>
        <dbReference type="ARBA" id="ARBA00022741"/>
    </source>
</evidence>
<reference evidence="9" key="1">
    <citation type="submission" date="2007-11" db="EMBL/GenBank/DDBJ databases">
        <authorList>
            <person name="Fulton L."/>
            <person name="Clifton S."/>
            <person name="Fulton B."/>
            <person name="Xu J."/>
            <person name="Minx P."/>
            <person name="Pepin K.H."/>
            <person name="Johnson M."/>
            <person name="Thiruvilangam P."/>
            <person name="Bhonagiri V."/>
            <person name="Nash W.E."/>
            <person name="Mardis E.R."/>
            <person name="Wilson R.K."/>
        </authorList>
    </citation>
    <scope>NUCLEOTIDE SEQUENCE [LARGE SCALE GENOMIC DNA]</scope>
    <source>
        <strain evidence="9">DSM 14662</strain>
    </source>
</reference>
<dbReference type="PROSITE" id="PS50893">
    <property type="entry name" value="ABC_TRANSPORTER_2"/>
    <property type="match status" value="1"/>
</dbReference>
<name>B0MEV4_ANACD</name>
<dbReference type="HOGENOM" id="CLU_000604_1_2_9"/>
<dbReference type="GO" id="GO:0016887">
    <property type="term" value="F:ATP hydrolysis activity"/>
    <property type="evidence" value="ECO:0007669"/>
    <property type="project" value="InterPro"/>
</dbReference>